<dbReference type="EMBL" id="IACT01004012">
    <property type="protein sequence ID" value="LAC23225.1"/>
    <property type="molecule type" value="mRNA"/>
</dbReference>
<sequence>MSCVESDDDDEPPQLIPAPSLFASEDMAAKSGDAAKCLNDEPPSSTREQQTPVTLLTGYLGAGKTTLLNYILTHEHNKKIAVILNEFGEGSAVEKSMSIGQNGDLYEEWLELRNGCLCCSVKDNGVKAIENLMKKRGKFDYILLETTGLADPGPIAQLFWVDKQLECQIKLDGIITVIDCKHAMKNLTEKKPDGVINEAVRQVALADLLLLNKCDLVSEAERTAVYDAVRSINTSARLITTTRCQVEVSELLDLRAYDSLNSDRTAVFAAPGSHIDMRVRTVTVECDGSVSSEGLDSFVQALLWEKTVTDAEGRPAIVYRMKGVLSVAGEERQVLLQAVQELYETEQTQPWTGQSRHCTIILIGEHLDKDVLQRLLESYLVQSDSSAEQQVS</sequence>
<dbReference type="SUPFAM" id="SSF90002">
    <property type="entry name" value="Hypothetical protein YjiA, C-terminal domain"/>
    <property type="match status" value="1"/>
</dbReference>
<keyword evidence="2" id="KW-0378">Hydrolase</keyword>
<keyword evidence="4" id="KW-0342">GTP-binding</keyword>
<dbReference type="Pfam" id="PF07683">
    <property type="entry name" value="CobW_C"/>
    <property type="match status" value="1"/>
</dbReference>
<comment type="catalytic activity">
    <reaction evidence="7">
        <text>GTP + H2O = GDP + phosphate + H(+)</text>
        <dbReference type="Rhea" id="RHEA:19669"/>
        <dbReference type="ChEBI" id="CHEBI:15377"/>
        <dbReference type="ChEBI" id="CHEBI:15378"/>
        <dbReference type="ChEBI" id="CHEBI:37565"/>
        <dbReference type="ChEBI" id="CHEBI:43474"/>
        <dbReference type="ChEBI" id="CHEBI:58189"/>
    </reaction>
    <physiologicalReaction direction="left-to-right" evidence="7">
        <dbReference type="Rhea" id="RHEA:19670"/>
    </physiologicalReaction>
</comment>
<dbReference type="Gene3D" id="3.30.1220.10">
    <property type="entry name" value="CobW-like, C-terminal domain"/>
    <property type="match status" value="1"/>
</dbReference>
<dbReference type="InterPro" id="IPR003495">
    <property type="entry name" value="CobW/HypB/UreG_nucleotide-bd"/>
</dbReference>
<dbReference type="SMART" id="SM00833">
    <property type="entry name" value="CobW_C"/>
    <property type="match status" value="1"/>
</dbReference>
<dbReference type="InterPro" id="IPR027417">
    <property type="entry name" value="P-loop_NTPase"/>
</dbReference>
<organism evidence="10">
    <name type="scientific">Hirondellea gigas</name>
    <dbReference type="NCBI Taxonomy" id="1518452"/>
    <lineage>
        <taxon>Eukaryota</taxon>
        <taxon>Metazoa</taxon>
        <taxon>Ecdysozoa</taxon>
        <taxon>Arthropoda</taxon>
        <taxon>Crustacea</taxon>
        <taxon>Multicrustacea</taxon>
        <taxon>Malacostraca</taxon>
        <taxon>Eumalacostraca</taxon>
        <taxon>Peracarida</taxon>
        <taxon>Amphipoda</taxon>
        <taxon>Amphilochidea</taxon>
        <taxon>Lysianassida</taxon>
        <taxon>Lysianassidira</taxon>
        <taxon>Lysianassoidea</taxon>
        <taxon>Lysianassidae</taxon>
        <taxon>Hirondellea</taxon>
    </lineage>
</organism>
<dbReference type="SUPFAM" id="SSF52540">
    <property type="entry name" value="P-loop containing nucleoside triphosphate hydrolases"/>
    <property type="match status" value="1"/>
</dbReference>
<dbReference type="GO" id="GO:0005737">
    <property type="term" value="C:cytoplasm"/>
    <property type="evidence" value="ECO:0007669"/>
    <property type="project" value="TreeGrafter"/>
</dbReference>
<dbReference type="Gene3D" id="3.40.50.300">
    <property type="entry name" value="P-loop containing nucleotide triphosphate hydrolases"/>
    <property type="match status" value="1"/>
</dbReference>
<evidence type="ECO:0000256" key="6">
    <source>
        <dbReference type="ARBA" id="ARBA00034320"/>
    </source>
</evidence>
<evidence type="ECO:0000256" key="4">
    <source>
        <dbReference type="ARBA" id="ARBA00023134"/>
    </source>
</evidence>
<evidence type="ECO:0000256" key="7">
    <source>
        <dbReference type="ARBA" id="ARBA00049117"/>
    </source>
</evidence>
<keyword evidence="5" id="KW-0143">Chaperone</keyword>
<evidence type="ECO:0000256" key="8">
    <source>
        <dbReference type="SAM" id="MobiDB-lite"/>
    </source>
</evidence>
<dbReference type="InterPro" id="IPR051316">
    <property type="entry name" value="Zinc-reg_GTPase_activator"/>
</dbReference>
<feature type="region of interest" description="Disordered" evidence="8">
    <location>
        <begin position="1"/>
        <end position="21"/>
    </location>
</feature>
<dbReference type="GO" id="GO:0016787">
    <property type="term" value="F:hydrolase activity"/>
    <property type="evidence" value="ECO:0007669"/>
    <property type="project" value="UniProtKB-KW"/>
</dbReference>
<evidence type="ECO:0000256" key="1">
    <source>
        <dbReference type="ARBA" id="ARBA00022741"/>
    </source>
</evidence>
<evidence type="ECO:0000256" key="2">
    <source>
        <dbReference type="ARBA" id="ARBA00022801"/>
    </source>
</evidence>
<dbReference type="GO" id="GO:0005525">
    <property type="term" value="F:GTP binding"/>
    <property type="evidence" value="ECO:0007669"/>
    <property type="project" value="UniProtKB-KW"/>
</dbReference>
<accession>A0A6A7FZE0</accession>
<comment type="similarity">
    <text evidence="6">Belongs to the SIMIBI class G3E GTPase family. ZNG1 subfamily.</text>
</comment>
<dbReference type="InterPro" id="IPR036627">
    <property type="entry name" value="CobW-likC_sf"/>
</dbReference>
<reference evidence="10" key="1">
    <citation type="submission" date="2017-11" db="EMBL/GenBank/DDBJ databases">
        <title>The sensing device of the deep-sea amphipod.</title>
        <authorList>
            <person name="Kobayashi H."/>
            <person name="Nagahama T."/>
            <person name="Arai W."/>
            <person name="Sasagawa Y."/>
            <person name="Umeda M."/>
            <person name="Hayashi T."/>
            <person name="Nikaido I."/>
            <person name="Watanabe H."/>
            <person name="Oguri K."/>
            <person name="Kitazato H."/>
            <person name="Fujioka K."/>
            <person name="Kido Y."/>
            <person name="Takami H."/>
        </authorList>
    </citation>
    <scope>NUCLEOTIDE SEQUENCE</scope>
    <source>
        <tissue evidence="10">Whole body</tissue>
    </source>
</reference>
<evidence type="ECO:0000256" key="5">
    <source>
        <dbReference type="ARBA" id="ARBA00023186"/>
    </source>
</evidence>
<dbReference type="PANTHER" id="PTHR13748:SF31">
    <property type="entry name" value="ZINC-REGULATED GTPASE METALLOPROTEIN ACTIVATOR 1A-RELATED"/>
    <property type="match status" value="1"/>
</dbReference>
<proteinExistence type="evidence at transcript level"/>
<feature type="domain" description="CobW C-terminal" evidence="9">
    <location>
        <begin position="279"/>
        <end position="380"/>
    </location>
</feature>
<name>A0A6A7FZE0_9CRUS</name>
<dbReference type="InterPro" id="IPR011629">
    <property type="entry name" value="CobW-like_C"/>
</dbReference>
<protein>
    <submittedName>
        <fullName evidence="10">COBW domain-containing protein 1-like isoform X1</fullName>
    </submittedName>
</protein>
<dbReference type="CDD" id="cd03112">
    <property type="entry name" value="CobW-like"/>
    <property type="match status" value="1"/>
</dbReference>
<dbReference type="PANTHER" id="PTHR13748">
    <property type="entry name" value="COBW-RELATED"/>
    <property type="match status" value="1"/>
</dbReference>
<feature type="compositionally biased region" description="Acidic residues" evidence="8">
    <location>
        <begin position="1"/>
        <end position="12"/>
    </location>
</feature>
<keyword evidence="1" id="KW-0547">Nucleotide-binding</keyword>
<evidence type="ECO:0000313" key="10">
    <source>
        <dbReference type="EMBL" id="LAC23225.1"/>
    </source>
</evidence>
<keyword evidence="3" id="KW-0862">Zinc</keyword>
<dbReference type="AlphaFoldDB" id="A0A6A7FZE0"/>
<evidence type="ECO:0000256" key="3">
    <source>
        <dbReference type="ARBA" id="ARBA00022833"/>
    </source>
</evidence>
<evidence type="ECO:0000259" key="9">
    <source>
        <dbReference type="SMART" id="SM00833"/>
    </source>
</evidence>
<dbReference type="Pfam" id="PF02492">
    <property type="entry name" value="cobW"/>
    <property type="match status" value="1"/>
</dbReference>